<gene>
    <name evidence="2" type="ORF">DXU93_11165</name>
</gene>
<dbReference type="PANTHER" id="PTHR36966:SF1">
    <property type="entry name" value="REP-ASSOCIATED TYROSINE TRANSPOSASE"/>
    <property type="match status" value="1"/>
</dbReference>
<dbReference type="InterPro" id="IPR052715">
    <property type="entry name" value="RAYT_transposase"/>
</dbReference>
<dbReference type="InterPro" id="IPR002686">
    <property type="entry name" value="Transposase_17"/>
</dbReference>
<feature type="domain" description="Transposase IS200-like" evidence="1">
    <location>
        <begin position="19"/>
        <end position="173"/>
    </location>
</feature>
<reference evidence="2 3" key="1">
    <citation type="submission" date="2018-08" db="EMBL/GenBank/DDBJ databases">
        <title>The draft genome squence of Brumimicrobium sp. N62.</title>
        <authorList>
            <person name="Du Z.-J."/>
            <person name="Luo H.-R."/>
        </authorList>
    </citation>
    <scope>NUCLEOTIDE SEQUENCE [LARGE SCALE GENOMIC DNA]</scope>
    <source>
        <strain evidence="2 3">N62</strain>
    </source>
</reference>
<dbReference type="GO" id="GO:0043565">
    <property type="term" value="F:sequence-specific DNA binding"/>
    <property type="evidence" value="ECO:0007669"/>
    <property type="project" value="TreeGrafter"/>
</dbReference>
<accession>A0A3E1EVU8</accession>
<keyword evidence="3" id="KW-1185">Reference proteome</keyword>
<dbReference type="OrthoDB" id="9794403at2"/>
<dbReference type="AlphaFoldDB" id="A0A3E1EVU8"/>
<dbReference type="EMBL" id="QURB01000007">
    <property type="protein sequence ID" value="RFC53681.1"/>
    <property type="molecule type" value="Genomic_DNA"/>
</dbReference>
<dbReference type="GO" id="GO:0004803">
    <property type="term" value="F:transposase activity"/>
    <property type="evidence" value="ECO:0007669"/>
    <property type="project" value="InterPro"/>
</dbReference>
<evidence type="ECO:0000259" key="1">
    <source>
        <dbReference type="SMART" id="SM01321"/>
    </source>
</evidence>
<proteinExistence type="predicted"/>
<dbReference type="Gene3D" id="3.30.70.1290">
    <property type="entry name" value="Transposase IS200-like"/>
    <property type="match status" value="1"/>
</dbReference>
<dbReference type="PANTHER" id="PTHR36966">
    <property type="entry name" value="REP-ASSOCIATED TYROSINE TRANSPOSASE"/>
    <property type="match status" value="1"/>
</dbReference>
<organism evidence="2 3">
    <name type="scientific">Brumimicrobium aurantiacum</name>
    <dbReference type="NCBI Taxonomy" id="1737063"/>
    <lineage>
        <taxon>Bacteria</taxon>
        <taxon>Pseudomonadati</taxon>
        <taxon>Bacteroidota</taxon>
        <taxon>Flavobacteriia</taxon>
        <taxon>Flavobacteriales</taxon>
        <taxon>Crocinitomicaceae</taxon>
        <taxon>Brumimicrobium</taxon>
    </lineage>
</organism>
<name>A0A3E1EVU8_9FLAO</name>
<protein>
    <submittedName>
        <fullName evidence="2">Transposase</fullName>
    </submittedName>
</protein>
<dbReference type="RefSeq" id="WP_116881377.1">
    <property type="nucleotide sequence ID" value="NZ_QURB01000007.1"/>
</dbReference>
<dbReference type="SUPFAM" id="SSF143422">
    <property type="entry name" value="Transposase IS200-like"/>
    <property type="match status" value="1"/>
</dbReference>
<dbReference type="GO" id="GO:0006313">
    <property type="term" value="P:DNA transposition"/>
    <property type="evidence" value="ECO:0007669"/>
    <property type="project" value="InterPro"/>
</dbReference>
<evidence type="ECO:0000313" key="2">
    <source>
        <dbReference type="EMBL" id="RFC53681.1"/>
    </source>
</evidence>
<dbReference type="InterPro" id="IPR036515">
    <property type="entry name" value="Transposase_17_sf"/>
</dbReference>
<evidence type="ECO:0000313" key="3">
    <source>
        <dbReference type="Proteomes" id="UP000257127"/>
    </source>
</evidence>
<comment type="caution">
    <text evidence="2">The sequence shown here is derived from an EMBL/GenBank/DDBJ whole genome shotgun (WGS) entry which is preliminary data.</text>
</comment>
<dbReference type="SMART" id="SM01321">
    <property type="entry name" value="Y1_Tnp"/>
    <property type="match status" value="1"/>
</dbReference>
<dbReference type="Proteomes" id="UP000257127">
    <property type="component" value="Unassembled WGS sequence"/>
</dbReference>
<sequence>MKAKKFRNGSFRLQSWDYRNDGAYFITINTKNHNHFFGEIDNGVMQKNEIGKFAKKFWMEIPNHFSNVQLGNFVVMPNHMHGILILEGCPGLSNTLESNKHTKAKSITKNKFGEKNNRWNSGSVGVIVNQYKRIVTINARKLNPIFGWQSLFNDHIIRNSISYERIQKYIENNPKKWQDDVDNGKR</sequence>